<dbReference type="AlphaFoldDB" id="A0A2T3W3Q2"/>
<feature type="transmembrane region" description="Helical" evidence="2">
    <location>
        <begin position="466"/>
        <end position="486"/>
    </location>
</feature>
<keyword evidence="2" id="KW-0812">Transmembrane</keyword>
<reference evidence="3 4" key="1">
    <citation type="submission" date="2018-03" db="EMBL/GenBank/DDBJ databases">
        <title>Draft genome of Deinococcus sp. OD32.</title>
        <authorList>
            <person name="Wang X.-P."/>
            <person name="Du Z.-J."/>
        </authorList>
    </citation>
    <scope>NUCLEOTIDE SEQUENCE [LARGE SCALE GENOMIC DNA]</scope>
    <source>
        <strain evidence="3 4">OD32</strain>
    </source>
</reference>
<evidence type="ECO:0000313" key="3">
    <source>
        <dbReference type="EMBL" id="PTA66502.1"/>
    </source>
</evidence>
<feature type="compositionally biased region" description="Basic residues" evidence="1">
    <location>
        <begin position="123"/>
        <end position="132"/>
    </location>
</feature>
<feature type="transmembrane region" description="Helical" evidence="2">
    <location>
        <begin position="498"/>
        <end position="521"/>
    </location>
</feature>
<proteinExistence type="predicted"/>
<sequence>MPQQPAQPPGPLQVNQVAHARGQLIEIRDPQGQGGALTGAHQANHQGKIAAQHLLEQHGGPASFHQPVGDLSDFQFAADWRMHTHEFAARFEQADEALKVGKGHALECRGRGPGQPYPGGRSSFRRTRRGRARGYGAGMTPAQTSSADAASPPPPPGPLAPADWDAAPARPRPALAARPLLLALGLGLAAHLLTWRAGALGLNLALWLVLVLGASAWGVARQGQHPSRAGVALLGVAGLFGLSFVLWDVPPEVAALNGVALLVSLILGAAFVRFPGLGRAAPGGLLGALVTGGLRFVYGPLVLLERFPWARLRPTGDRGQHLGRVGVGLALAAPLLLVFGALLASADARFAQALSGLWRPAQELDTLLASGLTLALWCAFAGGLTYPALMALRPTFFAPRNAAGRLGLVEVGVPLGGGLPEGQTYAGYIRRGYTELMAVAFLTLSVLLGAHGLSTPGTRRRVPLRALNAAVLLPLLVILASAAQRWGLYTQAYGLSPIRVLGAAFLVWVTVTLGWLALCLWRDRPERFAFPALLLGLATLLGTTALNPGALIATHNLHRQTAAVTNDLRRTPQRVGVWDLLNLGAGAVPAIVANLDVLAPPCGPTANCVTPQTIIDDLHERYGAPRDPRAWNLAYARAHAAVQTLPPRSSISW</sequence>
<evidence type="ECO:0000313" key="4">
    <source>
        <dbReference type="Proteomes" id="UP000240317"/>
    </source>
</evidence>
<feature type="region of interest" description="Disordered" evidence="1">
    <location>
        <begin position="106"/>
        <end position="166"/>
    </location>
</feature>
<feature type="transmembrane region" description="Helical" evidence="2">
    <location>
        <begin position="284"/>
        <end position="304"/>
    </location>
</feature>
<evidence type="ECO:0000256" key="2">
    <source>
        <dbReference type="SAM" id="Phobius"/>
    </source>
</evidence>
<keyword evidence="2" id="KW-1133">Transmembrane helix</keyword>
<comment type="caution">
    <text evidence="3">The sequence shown here is derived from an EMBL/GenBank/DDBJ whole genome shotgun (WGS) entry which is preliminary data.</text>
</comment>
<keyword evidence="2" id="KW-0472">Membrane</keyword>
<feature type="transmembrane region" description="Helical" evidence="2">
    <location>
        <begin position="324"/>
        <end position="346"/>
    </location>
</feature>
<dbReference type="InterPro" id="IPR025291">
    <property type="entry name" value="DUF4153"/>
</dbReference>
<dbReference type="EMBL" id="PYSV01000028">
    <property type="protein sequence ID" value="PTA66502.1"/>
    <property type="molecule type" value="Genomic_DNA"/>
</dbReference>
<gene>
    <name evidence="3" type="ORF">C8263_17495</name>
</gene>
<dbReference type="Proteomes" id="UP000240317">
    <property type="component" value="Unassembled WGS sequence"/>
</dbReference>
<evidence type="ECO:0000256" key="1">
    <source>
        <dbReference type="SAM" id="MobiDB-lite"/>
    </source>
</evidence>
<name>A0A2T3W3Q2_9DEIO</name>
<dbReference type="Pfam" id="PF13687">
    <property type="entry name" value="DUF4153"/>
    <property type="match status" value="1"/>
</dbReference>
<feature type="transmembrane region" description="Helical" evidence="2">
    <location>
        <begin position="528"/>
        <end position="546"/>
    </location>
</feature>
<protein>
    <submittedName>
        <fullName evidence="3">Uncharacterized protein</fullName>
    </submittedName>
</protein>
<keyword evidence="4" id="KW-1185">Reference proteome</keyword>
<feature type="transmembrane region" description="Helical" evidence="2">
    <location>
        <begin position="229"/>
        <end position="247"/>
    </location>
</feature>
<organism evidence="3 4">
    <name type="scientific">Deinococcus arcticus</name>
    <dbReference type="NCBI Taxonomy" id="2136176"/>
    <lineage>
        <taxon>Bacteria</taxon>
        <taxon>Thermotogati</taxon>
        <taxon>Deinococcota</taxon>
        <taxon>Deinococci</taxon>
        <taxon>Deinococcales</taxon>
        <taxon>Deinococcaceae</taxon>
        <taxon>Deinococcus</taxon>
    </lineage>
</organism>
<feature type="transmembrane region" description="Helical" evidence="2">
    <location>
        <begin position="204"/>
        <end position="220"/>
    </location>
</feature>
<feature type="transmembrane region" description="Helical" evidence="2">
    <location>
        <begin position="436"/>
        <end position="454"/>
    </location>
</feature>
<accession>A0A2T3W3Q2</accession>
<feature type="transmembrane region" description="Helical" evidence="2">
    <location>
        <begin position="367"/>
        <end position="389"/>
    </location>
</feature>
<feature type="transmembrane region" description="Helical" evidence="2">
    <location>
        <begin position="253"/>
        <end position="272"/>
    </location>
</feature>